<evidence type="ECO:0000313" key="2">
    <source>
        <dbReference type="EMBL" id="MFC5590501.1"/>
    </source>
</evidence>
<comment type="caution">
    <text evidence="2">The sequence shown here is derived from an EMBL/GenBank/DDBJ whole genome shotgun (WGS) entry which is preliminary data.</text>
</comment>
<reference evidence="3" key="1">
    <citation type="journal article" date="2019" name="Int. J. Syst. Evol. Microbiol.">
        <title>The Global Catalogue of Microorganisms (GCM) 10K type strain sequencing project: providing services to taxonomists for standard genome sequencing and annotation.</title>
        <authorList>
            <consortium name="The Broad Institute Genomics Platform"/>
            <consortium name="The Broad Institute Genome Sequencing Center for Infectious Disease"/>
            <person name="Wu L."/>
            <person name="Ma J."/>
        </authorList>
    </citation>
    <scope>NUCLEOTIDE SEQUENCE [LARGE SCALE GENOMIC DNA]</scope>
    <source>
        <strain evidence="3">CGMCC 4.1434</strain>
    </source>
</reference>
<name>A0ABW0TLV4_9BACL</name>
<evidence type="ECO:0000313" key="3">
    <source>
        <dbReference type="Proteomes" id="UP001596109"/>
    </source>
</evidence>
<feature type="coiled-coil region" evidence="1">
    <location>
        <begin position="20"/>
        <end position="54"/>
    </location>
</feature>
<accession>A0ABW0TLV4</accession>
<dbReference type="EMBL" id="JBHSNO010000008">
    <property type="protein sequence ID" value="MFC5590501.1"/>
    <property type="molecule type" value="Genomic_DNA"/>
</dbReference>
<gene>
    <name evidence="2" type="ORF">ACFPRA_16465</name>
</gene>
<proteinExistence type="predicted"/>
<sequence>MTQVTNETILTAISELSNYVKTLSADMIEVKQEIVEIKEEMKRMNEKIDENHKVTKSFDRKIYVLNDEVLTMRADIVELQRAK</sequence>
<keyword evidence="3" id="KW-1185">Reference proteome</keyword>
<dbReference type="RefSeq" id="WP_381437074.1">
    <property type="nucleotide sequence ID" value="NZ_JBHSNO010000008.1"/>
</dbReference>
<protein>
    <submittedName>
        <fullName evidence="2">Uncharacterized protein</fullName>
    </submittedName>
</protein>
<organism evidence="2 3">
    <name type="scientific">Sporosarcina soli</name>
    <dbReference type="NCBI Taxonomy" id="334736"/>
    <lineage>
        <taxon>Bacteria</taxon>
        <taxon>Bacillati</taxon>
        <taxon>Bacillota</taxon>
        <taxon>Bacilli</taxon>
        <taxon>Bacillales</taxon>
        <taxon>Caryophanaceae</taxon>
        <taxon>Sporosarcina</taxon>
    </lineage>
</organism>
<dbReference type="Proteomes" id="UP001596109">
    <property type="component" value="Unassembled WGS sequence"/>
</dbReference>
<dbReference type="SUPFAM" id="SSF58042">
    <property type="entry name" value="Outer membrane lipoprotein"/>
    <property type="match status" value="1"/>
</dbReference>
<dbReference type="Gene3D" id="1.20.5.190">
    <property type="match status" value="1"/>
</dbReference>
<evidence type="ECO:0000256" key="1">
    <source>
        <dbReference type="SAM" id="Coils"/>
    </source>
</evidence>
<keyword evidence="1" id="KW-0175">Coiled coil</keyword>